<dbReference type="AlphaFoldDB" id="A0A814IRU7"/>
<evidence type="ECO:0000313" key="1">
    <source>
        <dbReference type="EMBL" id="CAF1027628.1"/>
    </source>
</evidence>
<reference evidence="1" key="1">
    <citation type="submission" date="2021-02" db="EMBL/GenBank/DDBJ databases">
        <authorList>
            <person name="Nowell W R."/>
        </authorList>
    </citation>
    <scope>NUCLEOTIDE SEQUENCE</scope>
</reference>
<gene>
    <name evidence="1" type="ORF">EDS130_LOCUS16235</name>
</gene>
<organism evidence="1 2">
    <name type="scientific">Adineta ricciae</name>
    <name type="common">Rotifer</name>
    <dbReference type="NCBI Taxonomy" id="249248"/>
    <lineage>
        <taxon>Eukaryota</taxon>
        <taxon>Metazoa</taxon>
        <taxon>Spiralia</taxon>
        <taxon>Gnathifera</taxon>
        <taxon>Rotifera</taxon>
        <taxon>Eurotatoria</taxon>
        <taxon>Bdelloidea</taxon>
        <taxon>Adinetida</taxon>
        <taxon>Adinetidae</taxon>
        <taxon>Adineta</taxon>
    </lineage>
</organism>
<evidence type="ECO:0000313" key="2">
    <source>
        <dbReference type="Proteomes" id="UP000663852"/>
    </source>
</evidence>
<protein>
    <submittedName>
        <fullName evidence="1">Uncharacterized protein</fullName>
    </submittedName>
</protein>
<proteinExistence type="predicted"/>
<accession>A0A814IRU7</accession>
<dbReference type="EMBL" id="CAJNOJ010000070">
    <property type="protein sequence ID" value="CAF1027628.1"/>
    <property type="molecule type" value="Genomic_DNA"/>
</dbReference>
<comment type="caution">
    <text evidence="1">The sequence shown here is derived from an EMBL/GenBank/DDBJ whole genome shotgun (WGS) entry which is preliminary data.</text>
</comment>
<dbReference type="Proteomes" id="UP000663852">
    <property type="component" value="Unassembled WGS sequence"/>
</dbReference>
<name>A0A814IRU7_ADIRI</name>
<sequence>MITFFTHSIMNVHDRGKLTFTMDNLFEQLVLYMCQRIEKKKNALNSYADVFSVIRAACLEKFGYPNGKYCISEATEIVALCKVIAFHNKLRINFSNQRVWLI</sequence>